<gene>
    <name evidence="2" type="ORF">HGI30_08025</name>
</gene>
<evidence type="ECO:0000313" key="2">
    <source>
        <dbReference type="EMBL" id="QJC51500.1"/>
    </source>
</evidence>
<dbReference type="InterPro" id="IPR006059">
    <property type="entry name" value="SBP"/>
</dbReference>
<protein>
    <submittedName>
        <fullName evidence="2">Extracellular solute-binding protein</fullName>
    </submittedName>
</protein>
<dbReference type="RefSeq" id="WP_168907147.1">
    <property type="nucleotide sequence ID" value="NZ_CP051428.1"/>
</dbReference>
<dbReference type="InterPro" id="IPR050490">
    <property type="entry name" value="Bact_solute-bd_prot1"/>
</dbReference>
<evidence type="ECO:0000256" key="1">
    <source>
        <dbReference type="SAM" id="MobiDB-lite"/>
    </source>
</evidence>
<dbReference type="AlphaFoldDB" id="A0A6H2GVQ8"/>
<name>A0A6H2GVQ8_9BACL</name>
<accession>A0A6H2GVQ8</accession>
<dbReference type="EMBL" id="CP051428">
    <property type="protein sequence ID" value="QJC51500.1"/>
    <property type="molecule type" value="Genomic_DNA"/>
</dbReference>
<dbReference type="Proteomes" id="UP000502136">
    <property type="component" value="Chromosome"/>
</dbReference>
<dbReference type="PANTHER" id="PTHR43649:SF27">
    <property type="entry name" value="EXTRACELLULAR SOLUTE-BINDING PROTEIN FAMILY 1"/>
    <property type="match status" value="1"/>
</dbReference>
<reference evidence="2 3" key="1">
    <citation type="submission" date="2020-04" db="EMBL/GenBank/DDBJ databases">
        <title>Novel Paenibacillus strain UniB2 isolated from commercial digestive syrup.</title>
        <authorList>
            <person name="Thorat V."/>
            <person name="Kirdat K."/>
            <person name="Tiwarekar B."/>
            <person name="Yadav A."/>
        </authorList>
    </citation>
    <scope>NUCLEOTIDE SEQUENCE [LARGE SCALE GENOMIC DNA]</scope>
    <source>
        <strain evidence="2 3">UniB2</strain>
    </source>
</reference>
<evidence type="ECO:0000313" key="3">
    <source>
        <dbReference type="Proteomes" id="UP000502136"/>
    </source>
</evidence>
<proteinExistence type="predicted"/>
<dbReference type="Pfam" id="PF01547">
    <property type="entry name" value="SBP_bac_1"/>
    <property type="match status" value="1"/>
</dbReference>
<dbReference type="PANTHER" id="PTHR43649">
    <property type="entry name" value="ARABINOSE-BINDING PROTEIN-RELATED"/>
    <property type="match status" value="1"/>
</dbReference>
<dbReference type="Gene3D" id="2.60.120.260">
    <property type="entry name" value="Galactose-binding domain-like"/>
    <property type="match status" value="1"/>
</dbReference>
<keyword evidence="3" id="KW-1185">Reference proteome</keyword>
<dbReference type="KEGG" id="palr:HGI30_08025"/>
<dbReference type="Gene3D" id="3.40.190.10">
    <property type="entry name" value="Periplasmic binding protein-like II"/>
    <property type="match status" value="1"/>
</dbReference>
<organism evidence="2 3">
    <name type="scientific">Paenibacillus albicereus</name>
    <dbReference type="NCBI Taxonomy" id="2726185"/>
    <lineage>
        <taxon>Bacteria</taxon>
        <taxon>Bacillati</taxon>
        <taxon>Bacillota</taxon>
        <taxon>Bacilli</taxon>
        <taxon>Bacillales</taxon>
        <taxon>Paenibacillaceae</taxon>
        <taxon>Paenibacillus</taxon>
    </lineage>
</organism>
<sequence>MKRSRVAVRLLLGAAVLAGAVAGFSSGEPQRFAQTVEASELLGPMPQGDGQPLPYARLMMSHPEAEREAAGSPSIALDPLAYTGQAPEAKLSREDGRDGPALLWSSEAGWAEWTFEAPRSGWYELHLDYKPLPGGRSSVVRGAMIDGAYPFAESRALELERQWRDAKYPYDRNEIGMQVRPAQTELTAWSVKAASDYAASPRPLLYRLEQGRHTLRLVGEREPVALRGISFEPQQAIPSYADYAAAQPAYAPGDPWHEVKEAEAFRRKSSLSIQTDHWAEPNISPDPKGRIAYNVLGGNRWRLPGEWVEWQLDAPADGWYELDLKAFQNYRAGFKAYRMIELDGQVPFREWLSQEIGFRKEFAVTPLAGSDGKPYRIYLRQGAHTLRLTADSSPLQPVVLALRETLAELSEFDRRIRLLTGNYSKNASDANIDAQRTWDMSKYDPGAKGRLDAIAQRLTSIRDYLNGVNGRDSDLSQAILSSLAMLDKMRADVNEIPSRVNDFSTIQANIGAWMTTLTQQPLLLDYLVLRTPDTDTGLKAATALSRVPYALKDFGRSFTMEYEVGGKTKEGALTIWVQRGRDYVDLLREMVEQDFTPRTGIPVNINLMTSPNQLILGNAAGEVPDVALGLGEATPADYAMRDAVEDLSGYPGFGDVMKRFIPGAARALSYEGGIYGLPEVQNFQLLFYRTDILERLGLEPPDTWEDVFDLLPTLQENGMTMSVPKGDFATFFLENGAEPYASDGLRAELDSEQGQRAFRQWTEMFTKYNLPIDIPAFFQHFRDGDIPIGIADFNTYVQLLVAAPDITGHWATAPLPGIAQESGEVVRWSPQGLSTAVILQKSGRKDAAWQFLTWWTSDEVQAQYAADMESFYGLEYRWNTANVNAMRSLPWPAADLRSIREQARWTRNLPNVPGYYFLGREMEFAWNRTVFDGMPAKESLEQAQLSLQREMDRRQRDFGIGGRSLDVPQVDRPFEWGGDGS</sequence>
<feature type="region of interest" description="Disordered" evidence="1">
    <location>
        <begin position="957"/>
        <end position="981"/>
    </location>
</feature>
<dbReference type="SUPFAM" id="SSF53850">
    <property type="entry name" value="Periplasmic binding protein-like II"/>
    <property type="match status" value="1"/>
</dbReference>